<feature type="transmembrane region" description="Helical" evidence="5">
    <location>
        <begin position="170"/>
        <end position="188"/>
    </location>
</feature>
<accession>A0A9D1YSH4</accession>
<protein>
    <submittedName>
        <fullName evidence="6">Bile acid:sodium symporter family protein</fullName>
    </submittedName>
</protein>
<dbReference type="AlphaFoldDB" id="A0A9D1YSH4"/>
<evidence type="ECO:0000256" key="2">
    <source>
        <dbReference type="ARBA" id="ARBA00022692"/>
    </source>
</evidence>
<evidence type="ECO:0000256" key="3">
    <source>
        <dbReference type="ARBA" id="ARBA00022989"/>
    </source>
</evidence>
<evidence type="ECO:0000256" key="5">
    <source>
        <dbReference type="SAM" id="Phobius"/>
    </source>
</evidence>
<comment type="subcellular location">
    <subcellularLocation>
        <location evidence="1">Membrane</location>
        <topology evidence="1">Multi-pass membrane protein</topology>
    </subcellularLocation>
</comment>
<keyword evidence="2 5" id="KW-0812">Transmembrane</keyword>
<feature type="transmembrane region" description="Helical" evidence="5">
    <location>
        <begin position="6"/>
        <end position="28"/>
    </location>
</feature>
<evidence type="ECO:0000313" key="6">
    <source>
        <dbReference type="EMBL" id="HIY64989.1"/>
    </source>
</evidence>
<reference evidence="6" key="2">
    <citation type="submission" date="2021-04" db="EMBL/GenBank/DDBJ databases">
        <authorList>
            <person name="Gilroy R."/>
        </authorList>
    </citation>
    <scope>NUCLEOTIDE SEQUENCE</scope>
    <source>
        <strain evidence="6">ChiGjej1B1-98</strain>
    </source>
</reference>
<proteinExistence type="predicted"/>
<evidence type="ECO:0000256" key="4">
    <source>
        <dbReference type="ARBA" id="ARBA00023136"/>
    </source>
</evidence>
<evidence type="ECO:0000256" key="1">
    <source>
        <dbReference type="ARBA" id="ARBA00004141"/>
    </source>
</evidence>
<feature type="transmembrane region" description="Helical" evidence="5">
    <location>
        <begin position="200"/>
        <end position="218"/>
    </location>
</feature>
<dbReference type="GO" id="GO:0016020">
    <property type="term" value="C:membrane"/>
    <property type="evidence" value="ECO:0007669"/>
    <property type="project" value="UniProtKB-SubCell"/>
</dbReference>
<keyword evidence="4 5" id="KW-0472">Membrane</keyword>
<feature type="transmembrane region" description="Helical" evidence="5">
    <location>
        <begin position="139"/>
        <end position="158"/>
    </location>
</feature>
<feature type="transmembrane region" description="Helical" evidence="5">
    <location>
        <begin position="261"/>
        <end position="280"/>
    </location>
</feature>
<dbReference type="InterPro" id="IPR002657">
    <property type="entry name" value="BilAc:Na_symport/Acr3"/>
</dbReference>
<reference evidence="6" key="1">
    <citation type="journal article" date="2021" name="PeerJ">
        <title>Extensive microbial diversity within the chicken gut microbiome revealed by metagenomics and culture.</title>
        <authorList>
            <person name="Gilroy R."/>
            <person name="Ravi A."/>
            <person name="Getino M."/>
            <person name="Pursley I."/>
            <person name="Horton D.L."/>
            <person name="Alikhan N.F."/>
            <person name="Baker D."/>
            <person name="Gharbi K."/>
            <person name="Hall N."/>
            <person name="Watson M."/>
            <person name="Adriaenssens E.M."/>
            <person name="Foster-Nyarko E."/>
            <person name="Jarju S."/>
            <person name="Secka A."/>
            <person name="Antonio M."/>
            <person name="Oren A."/>
            <person name="Chaudhuri R.R."/>
            <person name="La Ragione R."/>
            <person name="Hildebrand F."/>
            <person name="Pallen M.J."/>
        </authorList>
    </citation>
    <scope>NUCLEOTIDE SEQUENCE</scope>
    <source>
        <strain evidence="6">ChiGjej1B1-98</strain>
    </source>
</reference>
<dbReference type="PANTHER" id="PTHR10361:SF24">
    <property type="entry name" value="P3 PROTEIN"/>
    <property type="match status" value="1"/>
</dbReference>
<feature type="transmembrane region" description="Helical" evidence="5">
    <location>
        <begin position="99"/>
        <end position="124"/>
    </location>
</feature>
<dbReference type="Gene3D" id="1.20.1530.20">
    <property type="match status" value="1"/>
</dbReference>
<feature type="transmembrane region" description="Helical" evidence="5">
    <location>
        <begin position="40"/>
        <end position="61"/>
    </location>
</feature>
<feature type="transmembrane region" description="Helical" evidence="5">
    <location>
        <begin position="230"/>
        <end position="255"/>
    </location>
</feature>
<dbReference type="InterPro" id="IPR038770">
    <property type="entry name" value="Na+/solute_symporter_sf"/>
</dbReference>
<dbReference type="InterPro" id="IPR004710">
    <property type="entry name" value="Bilac:Na_transpt"/>
</dbReference>
<keyword evidence="3 5" id="KW-1133">Transmembrane helix</keyword>
<name>A0A9D1YSH4_9MICO</name>
<dbReference type="EMBL" id="DXDC01000046">
    <property type="protein sequence ID" value="HIY64989.1"/>
    <property type="molecule type" value="Genomic_DNA"/>
</dbReference>
<sequence length="290" mass="30721">MDLPLVSVGLPIALAIVMFGLGMSLTPADFRRVATMPKAVLIALGLQLIVLPAVAFGLVVAFDLPGILAVGVMLLAASPGGTTANLYSHLFRGDVALNISLTALNSVIAVVTLPIITNFAIWYFDAGEGTVGLQFDKVVTVFAIVLVPVALGMVVRRFRHKLAERADKPVRIFSILVLAIVAIGALISEWSVIQPYLADVGWVVSLFCILSLTIGYFASKAMRLGEAQAVATAMEIGIHNTTIALTIAISVLGSIVMAVPAAVYSIAMYIFATLFGFAISRVRRRARAPQ</sequence>
<comment type="caution">
    <text evidence="6">The sequence shown here is derived from an EMBL/GenBank/DDBJ whole genome shotgun (WGS) entry which is preliminary data.</text>
</comment>
<dbReference type="Pfam" id="PF01758">
    <property type="entry name" value="SBF"/>
    <property type="match status" value="1"/>
</dbReference>
<organism evidence="6 7">
    <name type="scientific">Candidatus Agrococcus pullicola</name>
    <dbReference type="NCBI Taxonomy" id="2838429"/>
    <lineage>
        <taxon>Bacteria</taxon>
        <taxon>Bacillati</taxon>
        <taxon>Actinomycetota</taxon>
        <taxon>Actinomycetes</taxon>
        <taxon>Micrococcales</taxon>
        <taxon>Microbacteriaceae</taxon>
        <taxon>Agrococcus</taxon>
    </lineage>
</organism>
<evidence type="ECO:0000313" key="7">
    <source>
        <dbReference type="Proteomes" id="UP000824005"/>
    </source>
</evidence>
<gene>
    <name evidence="6" type="ORF">H9830_01770</name>
</gene>
<feature type="transmembrane region" description="Helical" evidence="5">
    <location>
        <begin position="67"/>
        <end position="87"/>
    </location>
</feature>
<dbReference type="Proteomes" id="UP000824005">
    <property type="component" value="Unassembled WGS sequence"/>
</dbReference>
<dbReference type="PANTHER" id="PTHR10361">
    <property type="entry name" value="SODIUM-BILE ACID COTRANSPORTER"/>
    <property type="match status" value="1"/>
</dbReference>